<gene>
    <name evidence="1" type="ORF">M9Y10_024403</name>
</gene>
<organism evidence="1 2">
    <name type="scientific">Tritrichomonas musculus</name>
    <dbReference type="NCBI Taxonomy" id="1915356"/>
    <lineage>
        <taxon>Eukaryota</taxon>
        <taxon>Metamonada</taxon>
        <taxon>Parabasalia</taxon>
        <taxon>Tritrichomonadida</taxon>
        <taxon>Tritrichomonadidae</taxon>
        <taxon>Tritrichomonas</taxon>
    </lineage>
</organism>
<comment type="caution">
    <text evidence="1">The sequence shown here is derived from an EMBL/GenBank/DDBJ whole genome shotgun (WGS) entry which is preliminary data.</text>
</comment>
<keyword evidence="2" id="KW-1185">Reference proteome</keyword>
<evidence type="ECO:0000313" key="1">
    <source>
        <dbReference type="EMBL" id="KAK8844197.1"/>
    </source>
</evidence>
<proteinExistence type="predicted"/>
<dbReference type="EMBL" id="JAPFFF010000033">
    <property type="protein sequence ID" value="KAK8844197.1"/>
    <property type="molecule type" value="Genomic_DNA"/>
</dbReference>
<protein>
    <submittedName>
        <fullName evidence="1">Uncharacterized protein</fullName>
    </submittedName>
</protein>
<dbReference type="Proteomes" id="UP001470230">
    <property type="component" value="Unassembled WGS sequence"/>
</dbReference>
<sequence length="165" mass="19098">MQGLDVYLQSFTLNKDLFDDDDKIRVSITTIPGGNKQSFTIDSKKMNYAHIIFAVNITKKTKKIIFVFRKKNFVKNDPIVASTVIFSNEFPKSKKDAIGTEMKTFNLYEPISDIKKLNSPYPYDHRRVFGEMQVQFKLTEIFHESSENKKVNTNNENLSNIVIFA</sequence>
<accession>A0ABR2HBW2</accession>
<reference evidence="1 2" key="1">
    <citation type="submission" date="2024-04" db="EMBL/GenBank/DDBJ databases">
        <title>Tritrichomonas musculus Genome.</title>
        <authorList>
            <person name="Alves-Ferreira E."/>
            <person name="Grigg M."/>
            <person name="Lorenzi H."/>
            <person name="Galac M."/>
        </authorList>
    </citation>
    <scope>NUCLEOTIDE SEQUENCE [LARGE SCALE GENOMIC DNA]</scope>
    <source>
        <strain evidence="1 2">EAF2021</strain>
    </source>
</reference>
<name>A0ABR2HBW2_9EUKA</name>
<evidence type="ECO:0000313" key="2">
    <source>
        <dbReference type="Proteomes" id="UP001470230"/>
    </source>
</evidence>